<dbReference type="PATRIC" id="fig|1430.6.peg.2048"/>
<dbReference type="AlphaFoldDB" id="A0A169E2Q0"/>
<keyword evidence="1" id="KW-0614">Plasmid</keyword>
<geneLocation type="plasmid" evidence="1">
    <name>pAM65-52-3-235K</name>
</geneLocation>
<sequence length="107" mass="12245">MFKYAKSMSLLGGIDMYSLGKRYGKEVSPKGRKVYFLNRNGYAMELEQARKLFKEGQVLTVKEIYVGRSSSEVEFVEYPLKKFNTVMFADCTEEGEACQNESIQSVL</sequence>
<accession>A0A169E2Q0</accession>
<protein>
    <submittedName>
        <fullName evidence="1">Uncharacterized protein</fullName>
    </submittedName>
</protein>
<dbReference type="RefSeq" id="WP_000477626.1">
    <property type="nucleotide sequence ID" value="NZ_CP013278.1"/>
</dbReference>
<name>A0A169E2Q0_BACTI</name>
<proteinExistence type="predicted"/>
<gene>
    <name evidence="1" type="ORF">ATN07_33285</name>
</gene>
<reference evidence="1" key="1">
    <citation type="journal article" date="2017" name="Res. Microbiol.">
        <title>Comparative genomics of extrachromosomal elements in Bacillus thuringiensis subsp. israelensis.</title>
        <authorList>
            <person name="Bolotin A."/>
            <person name="Gillis A."/>
            <person name="Sanchis V."/>
            <person name="Nielsen-LeRoux C."/>
            <person name="Mahillon J."/>
            <person name="Lereclus D."/>
            <person name="Sorokin A."/>
        </authorList>
    </citation>
    <scope>NUCLEOTIDE SEQUENCE</scope>
    <source>
        <strain evidence="1">AM65-52</strain>
        <plasmid evidence="1">pAM65-52-3-235K</plasmid>
    </source>
</reference>
<dbReference type="EMBL" id="CP013278">
    <property type="protein sequence ID" value="AND28585.1"/>
    <property type="molecule type" value="Genomic_DNA"/>
</dbReference>
<organism evidence="1">
    <name type="scientific">Bacillus thuringiensis subsp. israelensis</name>
    <dbReference type="NCBI Taxonomy" id="1430"/>
    <lineage>
        <taxon>Bacteria</taxon>
        <taxon>Bacillati</taxon>
        <taxon>Bacillota</taxon>
        <taxon>Bacilli</taxon>
        <taxon>Bacillales</taxon>
        <taxon>Bacillaceae</taxon>
        <taxon>Bacillus</taxon>
        <taxon>Bacillus cereus group</taxon>
    </lineage>
</organism>
<evidence type="ECO:0000313" key="1">
    <source>
        <dbReference type="EMBL" id="AND28585.1"/>
    </source>
</evidence>